<evidence type="ECO:0000256" key="3">
    <source>
        <dbReference type="ARBA" id="ARBA00022771"/>
    </source>
</evidence>
<gene>
    <name evidence="12" type="ORF">BGZ99_005194</name>
</gene>
<feature type="region of interest" description="Disordered" evidence="11">
    <location>
        <begin position="319"/>
        <end position="448"/>
    </location>
</feature>
<dbReference type="PANTHER" id="PTHR46367:SF1">
    <property type="entry name" value="ATAXIN-7-LIKE PROTEIN 3"/>
    <property type="match status" value="1"/>
</dbReference>
<dbReference type="Pfam" id="PF08209">
    <property type="entry name" value="Sgf11"/>
    <property type="match status" value="1"/>
</dbReference>
<evidence type="ECO:0000256" key="1">
    <source>
        <dbReference type="ARBA" id="ARBA00004123"/>
    </source>
</evidence>
<organism evidence="12 13">
    <name type="scientific">Dissophora globulifera</name>
    <dbReference type="NCBI Taxonomy" id="979702"/>
    <lineage>
        <taxon>Eukaryota</taxon>
        <taxon>Fungi</taxon>
        <taxon>Fungi incertae sedis</taxon>
        <taxon>Mucoromycota</taxon>
        <taxon>Mortierellomycotina</taxon>
        <taxon>Mortierellomycetes</taxon>
        <taxon>Mortierellales</taxon>
        <taxon>Mortierellaceae</taxon>
        <taxon>Dissophora</taxon>
    </lineage>
</organism>
<keyword evidence="7 10" id="KW-0010">Activator</keyword>
<dbReference type="PANTHER" id="PTHR46367">
    <property type="entry name" value="ATAXIN-7-LIKE PROTEIN 3"/>
    <property type="match status" value="1"/>
</dbReference>
<evidence type="ECO:0000256" key="5">
    <source>
        <dbReference type="ARBA" id="ARBA00022853"/>
    </source>
</evidence>
<evidence type="ECO:0000256" key="2">
    <source>
        <dbReference type="ARBA" id="ARBA00022723"/>
    </source>
</evidence>
<keyword evidence="9" id="KW-0539">Nucleus</keyword>
<evidence type="ECO:0000313" key="13">
    <source>
        <dbReference type="Proteomes" id="UP000738325"/>
    </source>
</evidence>
<dbReference type="Proteomes" id="UP000738325">
    <property type="component" value="Unassembled WGS sequence"/>
</dbReference>
<feature type="region of interest" description="Disordered" evidence="11">
    <location>
        <begin position="164"/>
        <end position="300"/>
    </location>
</feature>
<dbReference type="EMBL" id="JAAAIP010000330">
    <property type="protein sequence ID" value="KAG0319298.1"/>
    <property type="molecule type" value="Genomic_DNA"/>
</dbReference>
<keyword evidence="2" id="KW-0479">Metal-binding</keyword>
<dbReference type="GO" id="GO:0008270">
    <property type="term" value="F:zinc ion binding"/>
    <property type="evidence" value="ECO:0007669"/>
    <property type="project" value="UniProtKB-KW"/>
</dbReference>
<dbReference type="GO" id="GO:0006357">
    <property type="term" value="P:regulation of transcription by RNA polymerase II"/>
    <property type="evidence" value="ECO:0007669"/>
    <property type="project" value="TreeGrafter"/>
</dbReference>
<comment type="caution">
    <text evidence="12">The sequence shown here is derived from an EMBL/GenBank/DDBJ whole genome shotgun (WGS) entry which is preliminary data.</text>
</comment>
<feature type="compositionally biased region" description="Polar residues" evidence="11">
    <location>
        <begin position="364"/>
        <end position="376"/>
    </location>
</feature>
<evidence type="ECO:0000256" key="8">
    <source>
        <dbReference type="ARBA" id="ARBA00023163"/>
    </source>
</evidence>
<feature type="compositionally biased region" description="Low complexity" evidence="11">
    <location>
        <begin position="332"/>
        <end position="351"/>
    </location>
</feature>
<evidence type="ECO:0000256" key="9">
    <source>
        <dbReference type="ARBA" id="ARBA00023242"/>
    </source>
</evidence>
<dbReference type="Gene3D" id="3.30.160.60">
    <property type="entry name" value="Classic Zinc Finger"/>
    <property type="match status" value="1"/>
</dbReference>
<name>A0A9P6UTQ1_9FUNG</name>
<accession>A0A9P6UTQ1</accession>
<dbReference type="GO" id="GO:0071819">
    <property type="term" value="C:DUBm complex"/>
    <property type="evidence" value="ECO:0007669"/>
    <property type="project" value="TreeGrafter"/>
</dbReference>
<comment type="similarity">
    <text evidence="10">Belongs to the SGF11 family.</text>
</comment>
<feature type="compositionally biased region" description="Basic and acidic residues" evidence="11">
    <location>
        <begin position="407"/>
        <end position="436"/>
    </location>
</feature>
<keyword evidence="3" id="KW-0863">Zinc-finger</keyword>
<evidence type="ECO:0000313" key="12">
    <source>
        <dbReference type="EMBL" id="KAG0319298.1"/>
    </source>
</evidence>
<keyword evidence="13" id="KW-1185">Reference proteome</keyword>
<feature type="compositionally biased region" description="Polar residues" evidence="11">
    <location>
        <begin position="258"/>
        <end position="268"/>
    </location>
</feature>
<keyword evidence="8" id="KW-0804">Transcription</keyword>
<dbReference type="GO" id="GO:0006325">
    <property type="term" value="P:chromatin organization"/>
    <property type="evidence" value="ECO:0007669"/>
    <property type="project" value="UniProtKB-KW"/>
</dbReference>
<dbReference type="InterPro" id="IPR051078">
    <property type="entry name" value="SGF11"/>
</dbReference>
<evidence type="ECO:0000256" key="11">
    <source>
        <dbReference type="SAM" id="MobiDB-lite"/>
    </source>
</evidence>
<protein>
    <recommendedName>
        <fullName evidence="10">SAGA-associated factor 11</fullName>
    </recommendedName>
</protein>
<dbReference type="GO" id="GO:0003713">
    <property type="term" value="F:transcription coactivator activity"/>
    <property type="evidence" value="ECO:0007669"/>
    <property type="project" value="TreeGrafter"/>
</dbReference>
<dbReference type="GO" id="GO:0000124">
    <property type="term" value="C:SAGA complex"/>
    <property type="evidence" value="ECO:0007669"/>
    <property type="project" value="TreeGrafter"/>
</dbReference>
<keyword evidence="4" id="KW-0862">Zinc</keyword>
<evidence type="ECO:0000256" key="6">
    <source>
        <dbReference type="ARBA" id="ARBA00023015"/>
    </source>
</evidence>
<dbReference type="OrthoDB" id="21557at2759"/>
<sequence>MEALFAKIHKDQASQLEMLRHTKRAMDRSMASRDSSDAGAASMASLSFEILGELLDEIVLDVVSEAHRDVKTMRSICPVCKTKCRNYGMETLTMGLVRAGLDIFGQNPQSNSSQTYDCVHCQRSFPAQRYAPHLEKCLGLSGELVDVIQEIVAKTKKVAFNRRGSNRMGAGERAGSGSPFTPVSYSDDREASDSDKDLMEKKRKKNTPVINGYQSNGNSNGSGNSSSVNGSGGGDDYSTPGSVKSSSSSMKVKKQKQADSSDYPTKTQKSSLLAKASKGSSSTKLKGLGLHTPSGLSATPVGEISLGYLDDELLLANGRSLQNGAGGGGSTGNNSSSSSSSGGLNGHSNSSNGGGGSNGSSNGATPQQQQKLSSFNPKRASGGVSSSKRPPGSGSSKNGQVASSLYDRLKAIGSSKEESSDDGHDSRDDGDGDGGRDGGSIHSSSQLKRPVVIRIKKSSAFSGLGSDSLDTDFIDIDGDGDDDAMEILQTPKKKKS</sequence>
<feature type="compositionally biased region" description="Low complexity" evidence="11">
    <location>
        <begin position="215"/>
        <end position="229"/>
    </location>
</feature>
<proteinExistence type="inferred from homology"/>
<feature type="compositionally biased region" description="Low complexity" evidence="11">
    <location>
        <begin position="269"/>
        <end position="290"/>
    </location>
</feature>
<evidence type="ECO:0000256" key="10">
    <source>
        <dbReference type="RuleBase" id="RU261113"/>
    </source>
</evidence>
<comment type="subcellular location">
    <subcellularLocation>
        <location evidence="1 10">Nucleus</location>
    </subcellularLocation>
</comment>
<dbReference type="InterPro" id="IPR013246">
    <property type="entry name" value="SAGA_su_Sgf11"/>
</dbReference>
<feature type="compositionally biased region" description="Basic and acidic residues" evidence="11">
    <location>
        <begin position="186"/>
        <end position="200"/>
    </location>
</feature>
<evidence type="ECO:0000256" key="4">
    <source>
        <dbReference type="ARBA" id="ARBA00022833"/>
    </source>
</evidence>
<keyword evidence="5" id="KW-0156">Chromatin regulator</keyword>
<reference evidence="12" key="1">
    <citation type="journal article" date="2020" name="Fungal Divers.">
        <title>Resolving the Mortierellaceae phylogeny through synthesis of multi-gene phylogenetics and phylogenomics.</title>
        <authorList>
            <person name="Vandepol N."/>
            <person name="Liber J."/>
            <person name="Desiro A."/>
            <person name="Na H."/>
            <person name="Kennedy M."/>
            <person name="Barry K."/>
            <person name="Grigoriev I.V."/>
            <person name="Miller A.N."/>
            <person name="O'Donnell K."/>
            <person name="Stajich J.E."/>
            <person name="Bonito G."/>
        </authorList>
    </citation>
    <scope>NUCLEOTIDE SEQUENCE</scope>
    <source>
        <strain evidence="12">REB-010B</strain>
    </source>
</reference>
<dbReference type="AlphaFoldDB" id="A0A9P6UTQ1"/>
<evidence type="ECO:0000256" key="7">
    <source>
        <dbReference type="ARBA" id="ARBA00023159"/>
    </source>
</evidence>
<feature type="compositionally biased region" description="Low complexity" evidence="11">
    <location>
        <begin position="381"/>
        <end position="399"/>
    </location>
</feature>
<keyword evidence="6" id="KW-0805">Transcription regulation</keyword>